<feature type="non-terminal residue" evidence="1">
    <location>
        <position position="1"/>
    </location>
</feature>
<protein>
    <submittedName>
        <fullName evidence="1">Uncharacterized protein</fullName>
    </submittedName>
</protein>
<reference evidence="1 2" key="1">
    <citation type="journal article" date="2014" name="Am. J. Bot.">
        <title>Genome assembly and annotation for red clover (Trifolium pratense; Fabaceae).</title>
        <authorList>
            <person name="Istvanek J."/>
            <person name="Jaros M."/>
            <person name="Krenek A."/>
            <person name="Repkova J."/>
        </authorList>
    </citation>
    <scope>NUCLEOTIDE SEQUENCE [LARGE SCALE GENOMIC DNA]</scope>
    <source>
        <strain evidence="2">cv. Tatra</strain>
        <tissue evidence="1">Young leaves</tissue>
    </source>
</reference>
<name>A0A2K3KRC3_TRIPR</name>
<proteinExistence type="predicted"/>
<dbReference type="AlphaFoldDB" id="A0A2K3KRC3"/>
<comment type="caution">
    <text evidence="1">The sequence shown here is derived from an EMBL/GenBank/DDBJ whole genome shotgun (WGS) entry which is preliminary data.</text>
</comment>
<organism evidence="1 2">
    <name type="scientific">Trifolium pratense</name>
    <name type="common">Red clover</name>
    <dbReference type="NCBI Taxonomy" id="57577"/>
    <lineage>
        <taxon>Eukaryota</taxon>
        <taxon>Viridiplantae</taxon>
        <taxon>Streptophyta</taxon>
        <taxon>Embryophyta</taxon>
        <taxon>Tracheophyta</taxon>
        <taxon>Spermatophyta</taxon>
        <taxon>Magnoliopsida</taxon>
        <taxon>eudicotyledons</taxon>
        <taxon>Gunneridae</taxon>
        <taxon>Pentapetalae</taxon>
        <taxon>rosids</taxon>
        <taxon>fabids</taxon>
        <taxon>Fabales</taxon>
        <taxon>Fabaceae</taxon>
        <taxon>Papilionoideae</taxon>
        <taxon>50 kb inversion clade</taxon>
        <taxon>NPAAA clade</taxon>
        <taxon>Hologalegina</taxon>
        <taxon>IRL clade</taxon>
        <taxon>Trifolieae</taxon>
        <taxon>Trifolium</taxon>
    </lineage>
</organism>
<sequence length="33" mass="3845">EDPSEIVEDLSSSLIVARELEQLVFKKHLDYEI</sequence>
<dbReference type="EMBL" id="ASHM01235050">
    <property type="protein sequence ID" value="PNX68821.1"/>
    <property type="molecule type" value="Genomic_DNA"/>
</dbReference>
<dbReference type="Proteomes" id="UP000236291">
    <property type="component" value="Unassembled WGS sequence"/>
</dbReference>
<evidence type="ECO:0000313" key="2">
    <source>
        <dbReference type="Proteomes" id="UP000236291"/>
    </source>
</evidence>
<reference evidence="1 2" key="2">
    <citation type="journal article" date="2017" name="Front. Plant Sci.">
        <title>Gene Classification and Mining of Molecular Markers Useful in Red Clover (Trifolium pratense) Breeding.</title>
        <authorList>
            <person name="Istvanek J."/>
            <person name="Dluhosova J."/>
            <person name="Dluhos P."/>
            <person name="Patkova L."/>
            <person name="Nedelnik J."/>
            <person name="Repkova J."/>
        </authorList>
    </citation>
    <scope>NUCLEOTIDE SEQUENCE [LARGE SCALE GENOMIC DNA]</scope>
    <source>
        <strain evidence="2">cv. Tatra</strain>
        <tissue evidence="1">Young leaves</tissue>
    </source>
</reference>
<evidence type="ECO:0000313" key="1">
    <source>
        <dbReference type="EMBL" id="PNX68821.1"/>
    </source>
</evidence>
<gene>
    <name evidence="1" type="ORF">L195_g064154</name>
</gene>
<accession>A0A2K3KRC3</accession>